<keyword evidence="1" id="KW-0596">Phosphopantetheine</keyword>
<dbReference type="PANTHER" id="PTHR43201:SF10">
    <property type="entry name" value="CARRIER DOMAIN-CONTAINING PROTEIN"/>
    <property type="match status" value="1"/>
</dbReference>
<evidence type="ECO:0000256" key="3">
    <source>
        <dbReference type="SAM" id="MobiDB-lite"/>
    </source>
</evidence>
<dbReference type="InterPro" id="IPR011004">
    <property type="entry name" value="Trimer_LpxA-like_sf"/>
</dbReference>
<dbReference type="SUPFAM" id="SSF51161">
    <property type="entry name" value="Trimeric LpxA-like enzymes"/>
    <property type="match status" value="3"/>
</dbReference>
<feature type="compositionally biased region" description="Polar residues" evidence="3">
    <location>
        <begin position="1591"/>
        <end position="1603"/>
    </location>
</feature>
<dbReference type="Gene3D" id="2.160.10.10">
    <property type="entry name" value="Hexapeptide repeat proteins"/>
    <property type="match status" value="1"/>
</dbReference>
<dbReference type="PROSITE" id="PS50075">
    <property type="entry name" value="CARRIER"/>
    <property type="match status" value="1"/>
</dbReference>
<evidence type="ECO:0000313" key="7">
    <source>
        <dbReference type="Proteomes" id="UP000054317"/>
    </source>
</evidence>
<dbReference type="InterPro" id="IPR045851">
    <property type="entry name" value="AMP-bd_C_sf"/>
</dbReference>
<feature type="transmembrane region" description="Helical" evidence="4">
    <location>
        <begin position="1303"/>
        <end position="1323"/>
    </location>
</feature>
<sequence length="1618" mass="177807">MSVPLEFLNDLSAPPAGQSLGDQLAEVVTDNGRVNSLLDCLATTDKPALYSPDMTRPPLTHAMLHDHVKNFALPTSGLHERLGPNDRIMLALPTGAENAVVIMSIASYHTGAPVNFNCTATELAEDAHRLKAKAVVTTRDAANRLELRKLRSELGAEIIFVHPRSLGAAGLYDMSIMTDSEDEEEWDQIIYNFPPPSKLHCLTDQSLVLHTSGTSGKKKVVPYNLRCLIVGTCCVSKSWDLSVEDVNMNMMPLFHVGGIIRNLWAPMFSGGSAIMCAGFDDVAFWPIVMERGATWYYAAPTMHHAILSSRPSHIKPLNDTRIRMIANAAGGLLPSLAQELKDTFGAVILPSYGMTECMPIASPPTNYQLERPGCSGIACGPYMSIRDPFNLEREMPIGSTGAVSFRGLPAFDGYEKEIGQPLDTSSFSSAGWFDGGDMGFMDSDGYLFITGRSKEIINKGGEVISPFEIEEAITALAKERVKSTIAFSVEHEVLQETIGVVIVPQPDQPRIGLGELLDILKVQLHPSKWPFVIVYMDDLPKNNAGKPLRIKLAPRLGIPVMTDDTPLVLRYFEATAPDKNVPLSEPIPSTRVVPDVKLLEEELLKIHGVQEVDIRISDIGTPEVLVSVTPISELDSHKLVALLLKHVPGYSMPDPLYVFENLLERKKDGSVDWEYMESEIKRRNASSLSARALHVRDIVAELLDKDVGTIAGDSDFFLIGGNSLLLGRLAHHIRKDMGVTLKVSDIFTSSTINGIADLIEAEASGETVQGRRGTASEKAAIHRCSISSNASTLVGEERKTRSQTHPLALIIQALPVIIFHPMKTAFTWTALLYILSRFSGFVSVGYWERVGALLAAIVSARLLARIVCPIAAIIFKWVVIGRYVPGTYRYWSNYHLRWWITNQFVRIAGRGVFAMHPSMEFLYFRAMGAHIGKNVKIEKGARLAEFDLLYLEDGCRIDKALVRGFCVERDGFFRLDPIVVGRNAAVNTYTNISPGAIIPEGAVYGPHSSSFDEPSPDGYDTLNRTEAPEPHFLMKLLFAFPIIFVVMFISYIPWFAALAGLLTQTIGSDGLSDLQAIIRWFASPTRIGWHVLARICREIFPSVIQVALGIVVKRTLGFHREMPVSEMSQWTLTRRYINNTLLDQKTIKSAFDLIGSHYETTSMIYRAMGAKIGKRVYWPGSGIFCPDPELLEIGDNVIFGSRSEVFTTDSIGSARITIGSGSMIADRVVLMPGAKVGRKVVMGSGALAKRDGEYGDGSVWMGNDRGEAVCFGKPNKETTDEVLSTPFGRAFYDRDASYYVYPYWLLLIVYFLVSAFSAGYWAMGPVIVTQIVNAIRRLHPDLDLFDGSGSELFILFGLVAACFIFVLSCLSFFIMLWVIGTKWIIIGRRREGRYDWDQSSYCQRWQLHLTVARPVHRGFDNGGILGGISGSAYYAWYLRALGATVGNDCALFAGGKVGLMTEPDLVEMGNNVSIDDCSVVAHINSRGNFSLNKLRIGQGSAMRAGSRLLSGAAMDESSMLCEHTLLTSGETAMAGAAYAGWPARQLDDVFFLERVPSGASQGADIPLARDYSRMDHIRRSMSIAVRDFTADSTTAGSSESGDATETEKDTSSKTGLMV</sequence>
<dbReference type="OrthoDB" id="3633556at2759"/>
<dbReference type="GO" id="GO:0031177">
    <property type="term" value="F:phosphopantetheine binding"/>
    <property type="evidence" value="ECO:0007669"/>
    <property type="project" value="InterPro"/>
</dbReference>
<keyword evidence="2" id="KW-0597">Phosphoprotein</keyword>
<dbReference type="InterPro" id="IPR042099">
    <property type="entry name" value="ANL_N_sf"/>
</dbReference>
<evidence type="ECO:0000256" key="1">
    <source>
        <dbReference type="ARBA" id="ARBA00022450"/>
    </source>
</evidence>
<dbReference type="RefSeq" id="XP_008045455.1">
    <property type="nucleotide sequence ID" value="XM_008047264.1"/>
</dbReference>
<keyword evidence="7" id="KW-1185">Reference proteome</keyword>
<feature type="transmembrane region" description="Helical" evidence="4">
    <location>
        <begin position="1032"/>
        <end position="1054"/>
    </location>
</feature>
<keyword evidence="4" id="KW-0812">Transmembrane</keyword>
<dbReference type="InterPro" id="IPR020806">
    <property type="entry name" value="PKS_PP-bd"/>
</dbReference>
<keyword evidence="4" id="KW-0472">Membrane</keyword>
<dbReference type="GO" id="GO:0006631">
    <property type="term" value="P:fatty acid metabolic process"/>
    <property type="evidence" value="ECO:0007669"/>
    <property type="project" value="TreeGrafter"/>
</dbReference>
<dbReference type="Gene3D" id="1.10.1200.10">
    <property type="entry name" value="ACP-like"/>
    <property type="match status" value="1"/>
</dbReference>
<gene>
    <name evidence="6" type="ORF">TRAVEDRAFT_67637</name>
</gene>
<feature type="region of interest" description="Disordered" evidence="3">
    <location>
        <begin position="1591"/>
        <end position="1618"/>
    </location>
</feature>
<name>R7S9H4_TRAVS</name>
<evidence type="ECO:0000259" key="5">
    <source>
        <dbReference type="PROSITE" id="PS50075"/>
    </source>
</evidence>
<protein>
    <submittedName>
        <fullName evidence="6">Acetyl-CoA synthetase-like protein</fullName>
    </submittedName>
</protein>
<evidence type="ECO:0000256" key="2">
    <source>
        <dbReference type="ARBA" id="ARBA00022553"/>
    </source>
</evidence>
<dbReference type="OMA" id="HRGFDNG"/>
<dbReference type="SUPFAM" id="SSF56801">
    <property type="entry name" value="Acetyl-CoA synthetase-like"/>
    <property type="match status" value="1"/>
</dbReference>
<dbReference type="GO" id="GO:0031956">
    <property type="term" value="F:medium-chain fatty acid-CoA ligase activity"/>
    <property type="evidence" value="ECO:0007669"/>
    <property type="project" value="TreeGrafter"/>
</dbReference>
<dbReference type="Gene3D" id="3.30.300.30">
    <property type="match status" value="1"/>
</dbReference>
<dbReference type="Gene3D" id="3.40.50.12780">
    <property type="entry name" value="N-terminal domain of ligase-like"/>
    <property type="match status" value="1"/>
</dbReference>
<dbReference type="Pfam" id="PF00501">
    <property type="entry name" value="AMP-binding"/>
    <property type="match status" value="1"/>
</dbReference>
<accession>R7S9H4</accession>
<dbReference type="InterPro" id="IPR009081">
    <property type="entry name" value="PP-bd_ACP"/>
</dbReference>
<evidence type="ECO:0000313" key="6">
    <source>
        <dbReference type="EMBL" id="EIW51574.1"/>
    </source>
</evidence>
<proteinExistence type="predicted"/>
<reference evidence="7" key="1">
    <citation type="journal article" date="2012" name="Science">
        <title>The Paleozoic origin of enzymatic lignin decomposition reconstructed from 31 fungal genomes.</title>
        <authorList>
            <person name="Floudas D."/>
            <person name="Binder M."/>
            <person name="Riley R."/>
            <person name="Barry K."/>
            <person name="Blanchette R.A."/>
            <person name="Henrissat B."/>
            <person name="Martinez A.T."/>
            <person name="Otillar R."/>
            <person name="Spatafora J.W."/>
            <person name="Yadav J.S."/>
            <person name="Aerts A."/>
            <person name="Benoit I."/>
            <person name="Boyd A."/>
            <person name="Carlson A."/>
            <person name="Copeland A."/>
            <person name="Coutinho P.M."/>
            <person name="de Vries R.P."/>
            <person name="Ferreira P."/>
            <person name="Findley K."/>
            <person name="Foster B."/>
            <person name="Gaskell J."/>
            <person name="Glotzer D."/>
            <person name="Gorecki P."/>
            <person name="Heitman J."/>
            <person name="Hesse C."/>
            <person name="Hori C."/>
            <person name="Igarashi K."/>
            <person name="Jurgens J.A."/>
            <person name="Kallen N."/>
            <person name="Kersten P."/>
            <person name="Kohler A."/>
            <person name="Kuees U."/>
            <person name="Kumar T.K.A."/>
            <person name="Kuo A."/>
            <person name="LaButti K."/>
            <person name="Larrondo L.F."/>
            <person name="Lindquist E."/>
            <person name="Ling A."/>
            <person name="Lombard V."/>
            <person name="Lucas S."/>
            <person name="Lundell T."/>
            <person name="Martin R."/>
            <person name="McLaughlin D.J."/>
            <person name="Morgenstern I."/>
            <person name="Morin E."/>
            <person name="Murat C."/>
            <person name="Nagy L.G."/>
            <person name="Nolan M."/>
            <person name="Ohm R.A."/>
            <person name="Patyshakuliyeva A."/>
            <person name="Rokas A."/>
            <person name="Ruiz-Duenas F.J."/>
            <person name="Sabat G."/>
            <person name="Salamov A."/>
            <person name="Samejima M."/>
            <person name="Schmutz J."/>
            <person name="Slot J.C."/>
            <person name="St John F."/>
            <person name="Stenlid J."/>
            <person name="Sun H."/>
            <person name="Sun S."/>
            <person name="Syed K."/>
            <person name="Tsang A."/>
            <person name="Wiebenga A."/>
            <person name="Young D."/>
            <person name="Pisabarro A."/>
            <person name="Eastwood D.C."/>
            <person name="Martin F."/>
            <person name="Cullen D."/>
            <person name="Grigoriev I.V."/>
            <person name="Hibbett D.S."/>
        </authorList>
    </citation>
    <scope>NUCLEOTIDE SEQUENCE [LARGE SCALE GENOMIC DNA]</scope>
    <source>
        <strain evidence="7">FP-101664</strain>
    </source>
</reference>
<dbReference type="KEGG" id="tvs:TRAVEDRAFT_67637"/>
<dbReference type="SMART" id="SM00823">
    <property type="entry name" value="PKS_PP"/>
    <property type="match status" value="1"/>
</dbReference>
<dbReference type="SUPFAM" id="SSF47336">
    <property type="entry name" value="ACP-like"/>
    <property type="match status" value="1"/>
</dbReference>
<dbReference type="GeneID" id="19418864"/>
<dbReference type="Proteomes" id="UP000054317">
    <property type="component" value="Unassembled WGS sequence"/>
</dbReference>
<feature type="transmembrane region" description="Helical" evidence="4">
    <location>
        <begin position="1352"/>
        <end position="1380"/>
    </location>
</feature>
<evidence type="ECO:0000256" key="4">
    <source>
        <dbReference type="SAM" id="Phobius"/>
    </source>
</evidence>
<dbReference type="Pfam" id="PF00550">
    <property type="entry name" value="PP-binding"/>
    <property type="match status" value="1"/>
</dbReference>
<dbReference type="PANTHER" id="PTHR43201">
    <property type="entry name" value="ACYL-COA SYNTHETASE"/>
    <property type="match status" value="1"/>
</dbReference>
<dbReference type="InterPro" id="IPR036736">
    <property type="entry name" value="ACP-like_sf"/>
</dbReference>
<keyword evidence="4" id="KW-1133">Transmembrane helix</keyword>
<dbReference type="InterPro" id="IPR000873">
    <property type="entry name" value="AMP-dep_synth/lig_dom"/>
</dbReference>
<organism evidence="6 7">
    <name type="scientific">Trametes versicolor (strain FP-101664)</name>
    <name type="common">White-rot fungus</name>
    <name type="synonym">Coriolus versicolor</name>
    <dbReference type="NCBI Taxonomy" id="717944"/>
    <lineage>
        <taxon>Eukaryota</taxon>
        <taxon>Fungi</taxon>
        <taxon>Dikarya</taxon>
        <taxon>Basidiomycota</taxon>
        <taxon>Agaricomycotina</taxon>
        <taxon>Agaricomycetes</taxon>
        <taxon>Polyporales</taxon>
        <taxon>Polyporaceae</taxon>
        <taxon>Trametes</taxon>
    </lineage>
</organism>
<dbReference type="EMBL" id="JH711799">
    <property type="protein sequence ID" value="EIW51574.1"/>
    <property type="molecule type" value="Genomic_DNA"/>
</dbReference>
<feature type="domain" description="Carrier" evidence="5">
    <location>
        <begin position="689"/>
        <end position="763"/>
    </location>
</feature>